<gene>
    <name evidence="1" type="ORF">HA052_23995</name>
</gene>
<name>A0ABX0LB11_9NEIS</name>
<keyword evidence="2" id="KW-1185">Reference proteome</keyword>
<evidence type="ECO:0000313" key="2">
    <source>
        <dbReference type="Proteomes" id="UP001515641"/>
    </source>
</evidence>
<organism evidence="1 2">
    <name type="scientific">Chromobacterium fluminis</name>
    <dbReference type="NCBI Taxonomy" id="3044269"/>
    <lineage>
        <taxon>Bacteria</taxon>
        <taxon>Pseudomonadati</taxon>
        <taxon>Pseudomonadota</taxon>
        <taxon>Betaproteobacteria</taxon>
        <taxon>Neisseriales</taxon>
        <taxon>Chromobacteriaceae</taxon>
        <taxon>Chromobacterium</taxon>
    </lineage>
</organism>
<dbReference type="EMBL" id="JAAOMA010000055">
    <property type="protein sequence ID" value="NHR08258.1"/>
    <property type="molecule type" value="Genomic_DNA"/>
</dbReference>
<dbReference type="InterPro" id="IPR034756">
    <property type="entry name" value="T2SSM_b"/>
</dbReference>
<accession>A0ABX0LB11</accession>
<sequence>MRAWMQSAGRWLAAFKRGARPVGGGRQWRARLRWQRQTLACRLGRGGRLSLAASGLLLAYGALVQEAQDTDLQQRRQQLSAPLRAQQATTAGRERQWQAQLRLALAPRKLALLEQLRQSGLSVSEASYREETEAGGALRRVSVELSASGRYPDLMAALGELTAQPLLRLEAMTLERPQTDTEALSMRLRFSLLGAGQ</sequence>
<proteinExistence type="predicted"/>
<dbReference type="RefSeq" id="WP_166453938.1">
    <property type="nucleotide sequence ID" value="NZ_JAAOMA010000055.1"/>
</dbReference>
<dbReference type="Pfam" id="PF10741">
    <property type="entry name" value="T2SSM_b"/>
    <property type="match status" value="1"/>
</dbReference>
<protein>
    <submittedName>
        <fullName evidence="1">Uncharacterized protein</fullName>
    </submittedName>
</protein>
<reference evidence="1 2" key="1">
    <citation type="submission" date="2020-03" db="EMBL/GenBank/DDBJ databases">
        <title>Draft genome sequence of environmentally isolated cultures.</title>
        <authorList>
            <person name="Wilson H.S."/>
            <person name="De Leon M.E."/>
        </authorList>
    </citation>
    <scope>NUCLEOTIDE SEQUENCE [LARGE SCALE GENOMIC DNA]</scope>
    <source>
        <strain evidence="1 2">HSC-31F16</strain>
    </source>
</reference>
<evidence type="ECO:0000313" key="1">
    <source>
        <dbReference type="EMBL" id="NHR08258.1"/>
    </source>
</evidence>
<comment type="caution">
    <text evidence="1">The sequence shown here is derived from an EMBL/GenBank/DDBJ whole genome shotgun (WGS) entry which is preliminary data.</text>
</comment>
<dbReference type="Proteomes" id="UP001515641">
    <property type="component" value="Unassembled WGS sequence"/>
</dbReference>